<reference evidence="1 2" key="1">
    <citation type="submission" date="2017-08" db="EMBL/GenBank/DDBJ databases">
        <title>Genomic analysis reveals CRISPR-Cas mediated host-pathogen interaction between enterotoxigenic Escherichia coli and phages.</title>
        <authorList>
            <person name="Chakraborty S."/>
            <person name="Begum Y.A."/>
            <person name="Qadri F."/>
            <person name="Camilli A."/>
        </authorList>
    </citation>
    <scope>NUCLEOTIDE SEQUENCE [LARGE SCALE GENOMIC DNA]</scope>
</reference>
<proteinExistence type="predicted"/>
<protein>
    <submittedName>
        <fullName evidence="1">Uncharacterized protein</fullName>
    </submittedName>
</protein>
<dbReference type="RefSeq" id="YP_009812843.1">
    <property type="nucleotide sequence ID" value="NC_048071.1"/>
</dbReference>
<dbReference type="Proteomes" id="UP000275089">
    <property type="component" value="Segment"/>
</dbReference>
<accession>A0A384WIE2</accession>
<organism evidence="1 2">
    <name type="scientific">Escherichia phage IMM-002</name>
    <dbReference type="NCBI Taxonomy" id="2041760"/>
    <lineage>
        <taxon>Viruses</taxon>
        <taxon>Duplodnaviria</taxon>
        <taxon>Heunggongvirae</taxon>
        <taxon>Uroviricota</taxon>
        <taxon>Caudoviricetes</taxon>
        <taxon>Autographivirales</taxon>
        <taxon>Autotranscriptaviridae</taxon>
        <taxon>Studiervirinae</taxon>
        <taxon>Kayfunavirus</taxon>
        <taxon>Kayfunavirus IMM002</taxon>
    </lineage>
</organism>
<dbReference type="EMBL" id="MF630921">
    <property type="protein sequence ID" value="ATI16974.1"/>
    <property type="molecule type" value="Genomic_DNA"/>
</dbReference>
<dbReference type="KEGG" id="vg:55003916"/>
<keyword evidence="2" id="KW-1185">Reference proteome</keyword>
<dbReference type="GeneID" id="55003916"/>
<evidence type="ECO:0000313" key="1">
    <source>
        <dbReference type="EMBL" id="ATI16974.1"/>
    </source>
</evidence>
<name>A0A384WIE2_9CAUD</name>
<evidence type="ECO:0000313" key="2">
    <source>
        <dbReference type="Proteomes" id="UP000275089"/>
    </source>
</evidence>
<sequence>MVASSAAIRAFSLRLNMVFSLFCVGLRCTLLRRPAIGPAT</sequence>